<feature type="binding site" evidence="7">
    <location>
        <position position="1391"/>
    </location>
    <ligand>
        <name>S-adenosyl-L-methionine</name>
        <dbReference type="ChEBI" id="CHEBI:59789"/>
    </ligand>
</feature>
<keyword evidence="8" id="KW-0812">Transmembrane</keyword>
<evidence type="ECO:0000313" key="13">
    <source>
        <dbReference type="Proteomes" id="UP000186817"/>
    </source>
</evidence>
<reference evidence="12 13" key="1">
    <citation type="submission" date="2016-02" db="EMBL/GenBank/DDBJ databases">
        <title>Genome analysis of coral dinoflagellate symbionts highlights evolutionary adaptations to a symbiotic lifestyle.</title>
        <authorList>
            <person name="Aranda M."/>
            <person name="Li Y."/>
            <person name="Liew Y.J."/>
            <person name="Baumgarten S."/>
            <person name="Simakov O."/>
            <person name="Wilson M."/>
            <person name="Piel J."/>
            <person name="Ashoor H."/>
            <person name="Bougouffa S."/>
            <person name="Bajic V.B."/>
            <person name="Ryu T."/>
            <person name="Ravasi T."/>
            <person name="Bayer T."/>
            <person name="Micklem G."/>
            <person name="Kim H."/>
            <person name="Bhak J."/>
            <person name="Lajeunesse T.C."/>
            <person name="Voolstra C.R."/>
        </authorList>
    </citation>
    <scope>NUCLEOTIDE SEQUENCE [LARGE SCALE GENOMIC DNA]</scope>
    <source>
        <strain evidence="12 13">CCMP2467</strain>
    </source>
</reference>
<dbReference type="PROSITE" id="PS51686">
    <property type="entry name" value="SAM_MT_RSMB_NOP"/>
    <property type="match status" value="1"/>
</dbReference>
<dbReference type="PROSITE" id="PS51186">
    <property type="entry name" value="GNAT"/>
    <property type="match status" value="1"/>
</dbReference>
<feature type="domain" description="N-acetyltransferase" evidence="10">
    <location>
        <begin position="795"/>
        <end position="944"/>
    </location>
</feature>
<dbReference type="Gene3D" id="3.40.50.300">
    <property type="entry name" value="P-loop containing nucleotide triphosphate hydrolases"/>
    <property type="match status" value="1"/>
</dbReference>
<dbReference type="Pfam" id="PF05127">
    <property type="entry name" value="NAT10_TcmA_helicase"/>
    <property type="match status" value="1"/>
</dbReference>
<keyword evidence="13" id="KW-1185">Reference proteome</keyword>
<dbReference type="Gene3D" id="3.40.630.30">
    <property type="match status" value="1"/>
</dbReference>
<evidence type="ECO:0000256" key="4">
    <source>
        <dbReference type="ARBA" id="ARBA00022741"/>
    </source>
</evidence>
<dbReference type="InterPro" id="IPR029063">
    <property type="entry name" value="SAM-dependent_MTases_sf"/>
</dbReference>
<evidence type="ECO:0000313" key="12">
    <source>
        <dbReference type="EMBL" id="OLP90740.1"/>
    </source>
</evidence>
<name>A0A1Q9D6D3_SYMMI</name>
<keyword evidence="8" id="KW-1133">Transmembrane helix</keyword>
<feature type="transmembrane region" description="Helical" evidence="8">
    <location>
        <begin position="1063"/>
        <end position="1081"/>
    </location>
</feature>
<feature type="transmembrane region" description="Helical" evidence="8">
    <location>
        <begin position="1034"/>
        <end position="1054"/>
    </location>
</feature>
<evidence type="ECO:0000256" key="5">
    <source>
        <dbReference type="ARBA" id="ARBA00022840"/>
    </source>
</evidence>
<feature type="transmembrane region" description="Helical" evidence="8">
    <location>
        <begin position="1878"/>
        <end position="1899"/>
    </location>
</feature>
<keyword evidence="3 7" id="KW-0949">S-adenosyl-L-methionine</keyword>
<comment type="caution">
    <text evidence="12">The sequence shown here is derived from an EMBL/GenBank/DDBJ whole genome shotgun (WGS) entry which is preliminary data.</text>
</comment>
<evidence type="ECO:0000256" key="9">
    <source>
        <dbReference type="SAM" id="SignalP"/>
    </source>
</evidence>
<dbReference type="OrthoDB" id="419827at2759"/>
<evidence type="ECO:0000256" key="3">
    <source>
        <dbReference type="ARBA" id="ARBA00022691"/>
    </source>
</evidence>
<feature type="transmembrane region" description="Helical" evidence="8">
    <location>
        <begin position="1905"/>
        <end position="1924"/>
    </location>
</feature>
<dbReference type="Pfam" id="PF00583">
    <property type="entry name" value="Acetyltransf_1"/>
    <property type="match status" value="1"/>
</dbReference>
<dbReference type="GO" id="GO:0008173">
    <property type="term" value="F:RNA methyltransferase activity"/>
    <property type="evidence" value="ECO:0007669"/>
    <property type="project" value="InterPro"/>
</dbReference>
<dbReference type="GO" id="GO:0001510">
    <property type="term" value="P:RNA methylation"/>
    <property type="evidence" value="ECO:0007669"/>
    <property type="project" value="InterPro"/>
</dbReference>
<feature type="binding site" evidence="7">
    <location>
        <position position="1345"/>
    </location>
    <ligand>
        <name>S-adenosyl-L-methionine</name>
        <dbReference type="ChEBI" id="CHEBI:59789"/>
    </ligand>
</feature>
<evidence type="ECO:0000256" key="1">
    <source>
        <dbReference type="ARBA" id="ARBA00022603"/>
    </source>
</evidence>
<dbReference type="Pfam" id="PF01189">
    <property type="entry name" value="Methyltr_RsmB-F"/>
    <property type="match status" value="1"/>
</dbReference>
<dbReference type="InterPro" id="IPR027417">
    <property type="entry name" value="P-loop_NTPase"/>
</dbReference>
<feature type="binding site" evidence="7">
    <location>
        <begin position="1315"/>
        <end position="1321"/>
    </location>
    <ligand>
        <name>S-adenosyl-L-methionine</name>
        <dbReference type="ChEBI" id="CHEBI:59789"/>
    </ligand>
</feature>
<dbReference type="GO" id="GO:0016747">
    <property type="term" value="F:acyltransferase activity, transferring groups other than amino-acyl groups"/>
    <property type="evidence" value="ECO:0007669"/>
    <property type="project" value="InterPro"/>
</dbReference>
<gene>
    <name evidence="12" type="primary">NCL1</name>
    <name evidence="12" type="ORF">AK812_SmicGene27656</name>
</gene>
<dbReference type="InterPro" id="IPR049560">
    <property type="entry name" value="MeTrfase_RsmB-F_NOP2_cat"/>
</dbReference>
<feature type="chain" id="PRO_5012232231" evidence="9">
    <location>
        <begin position="32"/>
        <end position="1949"/>
    </location>
</feature>
<feature type="transmembrane region" description="Helical" evidence="8">
    <location>
        <begin position="1809"/>
        <end position="1829"/>
    </location>
</feature>
<feature type="transmembrane region" description="Helical" evidence="8">
    <location>
        <begin position="1849"/>
        <end position="1871"/>
    </location>
</feature>
<keyword evidence="2 7" id="KW-0808">Transferase</keyword>
<sequence length="1949" mass="213682">MGGVAWLPDAPRKPSALRIAVCLALFSSTCALSGPKPRQGEAHRHGWKWLSPSDEDVLLRGSGWAEDMQIPFRLGHLEVLMTYDRPLAAGRWDKEAEVVRCAAGLSSMEELTFNDSLVIAGHRFEYRRPGGDFPAPANAESAAGTVEFLLHHARGMRERLEAPDILLVELQCGWGYRTAALGHLLQSHLTLVAMGENDKLVEAARENCSRNSALVSVHKGGVHDLQHLIEYGSAPHALIASSSRSAGLGEDFYSYISHSQVREVLYISAGRLSSQHDLPKLQKLGFDVRSLEVVDPMPGTDHVEIRAHLKRDGTADFVGPAVLTQGLSAACWPKCEWLCGTCENLVFRRHIRQCPRCGGFRDLEAAARLQQKAELSTIIKAIQKDPDLREKWLEHCKASELSKNPMLNRHSSNHAFLIENVDSSSLAPYQGVLRKHGIVLNSEVVVESDELPSASISRSSPRKLLIVSAKRGEWALQVAAEVSQSLRTGSSNSMFPQIASPSRWIWASFDKKSQGPPKMDQDAPQWHWVDIKNADNILGTQCEAIAAAATQGSLLALLAPRGRGKSSALGIAAAALLAQMRAIVEVVAKTERSVAEVFFWAREGLTLLKWAVLADKEVSEDSHDLSCTLQAIPPSAEPTDLRTIRLETSLDLCLGGIDLVMVDEAAAQPTAALECFFESVQAMRNLGVVVAGTVHGYEGTGHGLLRALERAEWKGMPLARLKMETPIRWPSGDPVEKLVADALLLDPEPLPLPTVDAETDVEIERIRRQSLISSEEIIREVYGLLAVAHYRTRPADLRLLLDETRMELFAIWTPCGGHRRLLACALLLHEQRGGLRRHDLLAEALLPSGQMHEQKPCISPTFLRVARLAVHPEVQGKGLGHKLLGGIIRDLSARGDGRADVLGAIFNSNPRLLNFWSSAGFERVPVSKKTGFEASSCLVIKPLSDTATRFCACLASTAPEKDAEQENAEQLKEYEAQKLMFTRASSLTMFPTKKGVNISSENSPFAKVRTKMVPVQPHNTFATAVDVEIATPEIIVSVYLLLYVPLAMAWAYFAHYGYQEKHYLILVPFTLCAFTVGSDLVNQSLSTLTAAPMALTTIQAGFCFVITALWTLGCQVYASFAGRVSQAQAVAAGRRVVLSGEVVMLRTDCGATSRPDDSNIACAGTKRGAPRMQLVCDPVDVERVKQATEGGLAKFRLYYRDLQLAIGSGDWEQCETLFGRPVPLSLRLNRSPLHAETLSALTEKLGQRAEFVPWMDESGGALHVVPTTNPDEAAAGLELVNTLASTGEVVVQDGLSMLPVVALDPQPGDAVLDLCSAPGSKACQLLDFLRPAHASEDWSLLVANDVRTERSERTWSRAKAQRCTPLLVTNVDGTCFPDLLGPRAFDRILVDAPCSSDGTIRKEPKRLQRWSVGSGLSHHELQLRLLRRGLSLLRPGGRLVYSTCSLNPLECEAVVQAALIENAPGVHLLPAEAVLPEGCPRGLPGLSTWRVPDPSFNSTERSYKSTEEYACGADVPSLLDTMFPLSAERSMELSLHHCARFLPIHGPHFGGFFLAVFTLEELRQPQTQAHSTYASAIQQPGRALQPLFPRFELDDPAFKDVVSFIGERLLALSEPSADLASRQHWEIERNATCCGAECLAMLATRRKVYPEELPGDNDTDSDREVWLSRDQSSKVPSELSLYPLSCGSLSYPLLRWTPAALWFVAYQLINHEVSLYCSLSERTIFLNLCPLFALFIEPLVLPSNISRGFNVTFSSKMSLITMAFGALLFSLQYPEFSANGARAAGLLVAVVLPYRLLQRMLLAECKEAPATLLCAFDGLLLTLPAGVLTTVNERFFLEAWNVWLHNPSIMLMLALSVFAFVGNHLAVLYLLKATSATSTLVFSNLSNFIVVFEGIVFFSDPVLQAPLVMAGIIFSLFGGVWYAVEQQESRKSFQETVQTRLMFSGARVC</sequence>
<dbReference type="CDD" id="cd04301">
    <property type="entry name" value="NAT_SF"/>
    <property type="match status" value="1"/>
</dbReference>
<dbReference type="PANTHER" id="PTHR22808:SF1">
    <property type="entry name" value="RNA CYTOSINE-C(5)-METHYLTRANSFERASE NSUN2-RELATED"/>
    <property type="match status" value="1"/>
</dbReference>
<evidence type="ECO:0000256" key="8">
    <source>
        <dbReference type="SAM" id="Phobius"/>
    </source>
</evidence>
<keyword evidence="9" id="KW-0732">Signal</keyword>
<evidence type="ECO:0000256" key="7">
    <source>
        <dbReference type="PROSITE-ProRule" id="PRU01023"/>
    </source>
</evidence>
<dbReference type="SUPFAM" id="SSF52540">
    <property type="entry name" value="P-loop containing nucleoside triphosphate hydrolases"/>
    <property type="match status" value="1"/>
</dbReference>
<dbReference type="PANTHER" id="PTHR22808">
    <property type="entry name" value="NCL1 YEAST -RELATED NOL1/NOP2/FMU SUN DOMAIN-CONTAINING"/>
    <property type="match status" value="1"/>
</dbReference>
<dbReference type="InterPro" id="IPR001678">
    <property type="entry name" value="MeTrfase_RsmB-F_NOP2_dom"/>
</dbReference>
<feature type="binding site" evidence="7">
    <location>
        <position position="1372"/>
    </location>
    <ligand>
        <name>S-adenosyl-L-methionine</name>
        <dbReference type="ChEBI" id="CHEBI:59789"/>
    </ligand>
</feature>
<proteinExistence type="inferred from homology"/>
<keyword evidence="4" id="KW-0547">Nucleotide-binding</keyword>
<feature type="transmembrane region" description="Helical" evidence="8">
    <location>
        <begin position="1724"/>
        <end position="1741"/>
    </location>
</feature>
<accession>A0A1Q9D6D3</accession>
<keyword evidence="6 7" id="KW-0694">RNA-binding</keyword>
<dbReference type="InterPro" id="IPR000182">
    <property type="entry name" value="GNAT_dom"/>
</dbReference>
<dbReference type="InterPro" id="IPR023267">
    <property type="entry name" value="RCMT"/>
</dbReference>
<dbReference type="GO" id="GO:0003723">
    <property type="term" value="F:RNA binding"/>
    <property type="evidence" value="ECO:0007669"/>
    <property type="project" value="UniProtKB-UniRule"/>
</dbReference>
<keyword evidence="1 7" id="KW-0489">Methyltransferase</keyword>
<dbReference type="SUPFAM" id="SSF53335">
    <property type="entry name" value="S-adenosyl-L-methionine-dependent methyltransferases"/>
    <property type="match status" value="1"/>
</dbReference>
<dbReference type="EMBL" id="LSRX01000697">
    <property type="protein sequence ID" value="OLP90740.1"/>
    <property type="molecule type" value="Genomic_DNA"/>
</dbReference>
<evidence type="ECO:0000256" key="2">
    <source>
        <dbReference type="ARBA" id="ARBA00022679"/>
    </source>
</evidence>
<evidence type="ECO:0000256" key="6">
    <source>
        <dbReference type="ARBA" id="ARBA00022884"/>
    </source>
</evidence>
<feature type="signal peptide" evidence="9">
    <location>
        <begin position="1"/>
        <end position="31"/>
    </location>
</feature>
<dbReference type="SUPFAM" id="SSF55729">
    <property type="entry name" value="Acyl-CoA N-acyltransferases (Nat)"/>
    <property type="match status" value="1"/>
</dbReference>
<evidence type="ECO:0000259" key="11">
    <source>
        <dbReference type="PROSITE" id="PS51686"/>
    </source>
</evidence>
<dbReference type="InterPro" id="IPR016181">
    <property type="entry name" value="Acyl_CoA_acyltransferase"/>
</dbReference>
<keyword evidence="8" id="KW-0472">Membrane</keyword>
<dbReference type="GO" id="GO:0005524">
    <property type="term" value="F:ATP binding"/>
    <property type="evidence" value="ECO:0007669"/>
    <property type="project" value="UniProtKB-KW"/>
</dbReference>
<protein>
    <submittedName>
        <fullName evidence="12">Multisite-specific tRNA:(Cytosine-C(5))-methyltransferase</fullName>
    </submittedName>
</protein>
<feature type="transmembrane region" description="Helical" evidence="8">
    <location>
        <begin position="1779"/>
        <end position="1797"/>
    </location>
</feature>
<dbReference type="PRINTS" id="PR02008">
    <property type="entry name" value="RCMTFAMILY"/>
</dbReference>
<organism evidence="12 13">
    <name type="scientific">Symbiodinium microadriaticum</name>
    <name type="common">Dinoflagellate</name>
    <name type="synonym">Zooxanthella microadriatica</name>
    <dbReference type="NCBI Taxonomy" id="2951"/>
    <lineage>
        <taxon>Eukaryota</taxon>
        <taxon>Sar</taxon>
        <taxon>Alveolata</taxon>
        <taxon>Dinophyceae</taxon>
        <taxon>Suessiales</taxon>
        <taxon>Symbiodiniaceae</taxon>
        <taxon>Symbiodinium</taxon>
    </lineage>
</organism>
<feature type="transmembrane region" description="Helical" evidence="8">
    <location>
        <begin position="1753"/>
        <end position="1773"/>
    </location>
</feature>
<comment type="similarity">
    <text evidence="7">Belongs to the class I-like SAM-binding methyltransferase superfamily. RsmB/NOP family.</text>
</comment>
<feature type="domain" description="SAM-dependent MTase RsmB/NOP-type" evidence="11">
    <location>
        <begin position="1214"/>
        <end position="1560"/>
    </location>
</feature>
<feature type="active site" description="Nucleophile" evidence="7">
    <location>
        <position position="1444"/>
    </location>
</feature>
<dbReference type="Proteomes" id="UP000186817">
    <property type="component" value="Unassembled WGS sequence"/>
</dbReference>
<evidence type="ECO:0000259" key="10">
    <source>
        <dbReference type="PROSITE" id="PS51186"/>
    </source>
</evidence>
<keyword evidence="5" id="KW-0067">ATP-binding</keyword>
<dbReference type="Gene3D" id="3.40.50.150">
    <property type="entry name" value="Vaccinia Virus protein VP39"/>
    <property type="match status" value="2"/>
</dbReference>
<dbReference type="InterPro" id="IPR007807">
    <property type="entry name" value="TcmA/NAT10_helicase"/>
</dbReference>